<proteinExistence type="predicted"/>
<sequence length="118" mass="12611">MTDQLSELELMRVKSAHSAGFMAGLEAAKKDMVSGLTGKALRPKMYMTCPVCKVESPMQDPDGEITAQRDELLVALKDARWRIANLVGPDGAQGLDRTALGKIDAAIAKATGQSLSHL</sequence>
<name>A0A6J5KN06_9CAUD</name>
<protein>
    <submittedName>
        <fullName evidence="1">Uncharacterized protein</fullName>
    </submittedName>
</protein>
<organism evidence="1">
    <name type="scientific">uncultured Caudovirales phage</name>
    <dbReference type="NCBI Taxonomy" id="2100421"/>
    <lineage>
        <taxon>Viruses</taxon>
        <taxon>Duplodnaviria</taxon>
        <taxon>Heunggongvirae</taxon>
        <taxon>Uroviricota</taxon>
        <taxon>Caudoviricetes</taxon>
        <taxon>Peduoviridae</taxon>
        <taxon>Maltschvirus</taxon>
        <taxon>Maltschvirus maltsch</taxon>
    </lineage>
</organism>
<evidence type="ECO:0000313" key="1">
    <source>
        <dbReference type="EMBL" id="CAB4122745.1"/>
    </source>
</evidence>
<gene>
    <name evidence="1" type="ORF">UFOVP33_46</name>
</gene>
<dbReference type="EMBL" id="LR796162">
    <property type="protein sequence ID" value="CAB4122745.1"/>
    <property type="molecule type" value="Genomic_DNA"/>
</dbReference>
<reference evidence="1" key="1">
    <citation type="submission" date="2020-04" db="EMBL/GenBank/DDBJ databases">
        <authorList>
            <person name="Chiriac C."/>
            <person name="Salcher M."/>
            <person name="Ghai R."/>
            <person name="Kavagutti S V."/>
        </authorList>
    </citation>
    <scope>NUCLEOTIDE SEQUENCE</scope>
</reference>
<accession>A0A6J5KN06</accession>